<dbReference type="AlphaFoldDB" id="A0A940MA21"/>
<evidence type="ECO:0000313" key="2">
    <source>
        <dbReference type="EMBL" id="MBP0457123.1"/>
    </source>
</evidence>
<dbReference type="PANTHER" id="PTHR42841">
    <property type="entry name" value="AMINE OXIDASE"/>
    <property type="match status" value="1"/>
</dbReference>
<dbReference type="EMBL" id="JAGIQL010000016">
    <property type="protein sequence ID" value="MBP0457123.1"/>
    <property type="molecule type" value="Genomic_DNA"/>
</dbReference>
<sequence>MATLPARCDVIVVGAGLAGLAAALELTGRGAEVTLLEAGTDVGGRVATDRKDGYLLDRGFQVLNVPYPEAQEVLDLPSLDLRPFTRALALHTNGARATLADPRRAPLALPRLIGAPIGTPRAKAALARYALRTSFLPVEGILHRHDVPAGRHWRAMGLADETVERLLRPFFTGLTLDPDATTSGRFVDLMLRMFVRGEVAVPADGMAALPRGLAARLPAGTVHLSTPVREVTAGSAVTESGTVGARAVIVATDADTAAGLLPGLPVPRWHGVTTWYHSTAVPPATGATLLVDADDSPVDNTIVISAAAPGYAPPGRALVATSTAHREDAPRGAAAEAVVRRRLAELYREPTRDWDLVATYDIPHALPAMTAPHPFTRPARAGDVFVCGDHRDTSSIQGALHSGRRVAHAVATTLGLGDPARTRPQKA</sequence>
<dbReference type="Gene3D" id="3.50.50.60">
    <property type="entry name" value="FAD/NAD(P)-binding domain"/>
    <property type="match status" value="2"/>
</dbReference>
<proteinExistence type="predicted"/>
<dbReference type="GO" id="GO:0016491">
    <property type="term" value="F:oxidoreductase activity"/>
    <property type="evidence" value="ECO:0007669"/>
    <property type="project" value="InterPro"/>
</dbReference>
<dbReference type="PRINTS" id="PR00420">
    <property type="entry name" value="RNGMNOXGNASE"/>
</dbReference>
<dbReference type="InterPro" id="IPR036188">
    <property type="entry name" value="FAD/NAD-bd_sf"/>
</dbReference>
<evidence type="ECO:0000259" key="1">
    <source>
        <dbReference type="Pfam" id="PF01593"/>
    </source>
</evidence>
<dbReference type="InterPro" id="IPR002937">
    <property type="entry name" value="Amino_oxidase"/>
</dbReference>
<protein>
    <submittedName>
        <fullName evidence="2">FAD-dependent oxidoreductase</fullName>
    </submittedName>
</protein>
<name>A0A940MA21_9ACTN</name>
<reference evidence="2" key="1">
    <citation type="submission" date="2021-03" db="EMBL/GenBank/DDBJ databases">
        <title>Whole genome sequence of Streptomyces bomunensis MMS17-BM035.</title>
        <authorList>
            <person name="Lee J.H."/>
        </authorList>
    </citation>
    <scope>NUCLEOTIDE SEQUENCE</scope>
    <source>
        <strain evidence="2">MMS17-BM035</strain>
    </source>
</reference>
<dbReference type="Proteomes" id="UP000670475">
    <property type="component" value="Unassembled WGS sequence"/>
</dbReference>
<dbReference type="Pfam" id="PF01593">
    <property type="entry name" value="Amino_oxidase"/>
    <property type="match status" value="1"/>
</dbReference>
<dbReference type="RefSeq" id="WP_209338903.1">
    <property type="nucleotide sequence ID" value="NZ_JAGIQL010000016.1"/>
</dbReference>
<dbReference type="SUPFAM" id="SSF51905">
    <property type="entry name" value="FAD/NAD(P)-binding domain"/>
    <property type="match status" value="1"/>
</dbReference>
<accession>A0A940MA21</accession>
<feature type="domain" description="Amine oxidase" evidence="1">
    <location>
        <begin position="17"/>
        <end position="410"/>
    </location>
</feature>
<gene>
    <name evidence="2" type="ORF">JFN87_06370</name>
</gene>
<evidence type="ECO:0000313" key="3">
    <source>
        <dbReference type="Proteomes" id="UP000670475"/>
    </source>
</evidence>
<comment type="caution">
    <text evidence="2">The sequence shown here is derived from an EMBL/GenBank/DDBJ whole genome shotgun (WGS) entry which is preliminary data.</text>
</comment>
<organism evidence="2 3">
    <name type="scientific">Streptomyces montanisoli</name>
    <dbReference type="NCBI Taxonomy" id="2798581"/>
    <lineage>
        <taxon>Bacteria</taxon>
        <taxon>Bacillati</taxon>
        <taxon>Actinomycetota</taxon>
        <taxon>Actinomycetes</taxon>
        <taxon>Kitasatosporales</taxon>
        <taxon>Streptomycetaceae</taxon>
        <taxon>Streptomyces</taxon>
    </lineage>
</organism>
<keyword evidence="3" id="KW-1185">Reference proteome</keyword>